<dbReference type="GO" id="GO:0034244">
    <property type="term" value="P:negative regulation of transcription elongation by RNA polymerase II"/>
    <property type="evidence" value="ECO:0007669"/>
    <property type="project" value="InterPro"/>
</dbReference>
<feature type="non-terminal residue" evidence="8">
    <location>
        <position position="1"/>
    </location>
</feature>
<evidence type="ECO:0000256" key="3">
    <source>
        <dbReference type="ARBA" id="ARBA00022833"/>
    </source>
</evidence>
<dbReference type="GO" id="GO:0008270">
    <property type="term" value="F:zinc ion binding"/>
    <property type="evidence" value="ECO:0007669"/>
    <property type="project" value="UniProtKB-KW"/>
</dbReference>
<dbReference type="Pfam" id="PF23121">
    <property type="entry name" value="SPOC_AIPP2"/>
    <property type="match status" value="1"/>
</dbReference>
<dbReference type="EMBL" id="RWGY01000270">
    <property type="protein sequence ID" value="TVU02824.1"/>
    <property type="molecule type" value="Genomic_DNA"/>
</dbReference>
<dbReference type="InterPro" id="IPR056280">
    <property type="entry name" value="AIPP2-like_SPOC"/>
</dbReference>
<keyword evidence="9" id="KW-1185">Reference proteome</keyword>
<dbReference type="Proteomes" id="UP000324897">
    <property type="component" value="Chromosome 4"/>
</dbReference>
<dbReference type="GO" id="GO:0140566">
    <property type="term" value="F:histone reader activity"/>
    <property type="evidence" value="ECO:0007669"/>
    <property type="project" value="InterPro"/>
</dbReference>
<evidence type="ECO:0000313" key="7">
    <source>
        <dbReference type="EMBL" id="TVU02824.1"/>
    </source>
</evidence>
<proteinExistence type="predicted"/>
<evidence type="ECO:0000256" key="5">
    <source>
        <dbReference type="ARBA" id="ARBA00023163"/>
    </source>
</evidence>
<reference evidence="8 9" key="1">
    <citation type="journal article" date="2019" name="Sci. Rep.">
        <title>A high-quality genome of Eragrostis curvula grass provides insights into Poaceae evolution and supports new strategies to enhance forage quality.</title>
        <authorList>
            <person name="Carballo J."/>
            <person name="Santos B.A.C.M."/>
            <person name="Zappacosta D."/>
            <person name="Garbus I."/>
            <person name="Selva J.P."/>
            <person name="Gallo C.A."/>
            <person name="Diaz A."/>
            <person name="Albertini E."/>
            <person name="Caccamo M."/>
            <person name="Echenique V."/>
        </authorList>
    </citation>
    <scope>NUCLEOTIDE SEQUENCE [LARGE SCALE GENOMIC DNA]</scope>
    <source>
        <strain evidence="9">cv. Victoria</strain>
        <tissue evidence="8">Leaf</tissue>
    </source>
</reference>
<keyword evidence="1" id="KW-0479">Metal-binding</keyword>
<keyword evidence="3" id="KW-0862">Zinc</keyword>
<sequence>SRGSFLVLNSGTRHNLGGFKAYFPPKVSRQAYDVGKMMSGDLQLEMLPRFDDWPKAFEISRPTHEDIGLFFSPHKLDCDRWGKLFMGSLCEAKGKEESSTLAFNHYITMWFSCASKSIHPGKKVASMNSV</sequence>
<feature type="domain" description="AIPP2-like SPOC-like" evidence="6">
    <location>
        <begin position="2"/>
        <end position="77"/>
    </location>
</feature>
<evidence type="ECO:0000256" key="1">
    <source>
        <dbReference type="ARBA" id="ARBA00022723"/>
    </source>
</evidence>
<comment type="caution">
    <text evidence="8">The sequence shown here is derived from an EMBL/GenBank/DDBJ whole genome shotgun (WGS) entry which is preliminary data.</text>
</comment>
<evidence type="ECO:0000313" key="8">
    <source>
        <dbReference type="EMBL" id="TVU39768.1"/>
    </source>
</evidence>
<dbReference type="AlphaFoldDB" id="A0A5J9VV32"/>
<dbReference type="PANTHER" id="PTHR33304:SF36">
    <property type="entry name" value="GB|AAF26970.1-RELATED"/>
    <property type="match status" value="1"/>
</dbReference>
<evidence type="ECO:0000313" key="9">
    <source>
        <dbReference type="Proteomes" id="UP000324897"/>
    </source>
</evidence>
<keyword evidence="5" id="KW-0804">Transcription</keyword>
<keyword evidence="2" id="KW-0863">Zinc-finger</keyword>
<dbReference type="Gramene" id="TVU02824">
    <property type="protein sequence ID" value="TVU02824"/>
    <property type="gene ID" value="EJB05_51672"/>
</dbReference>
<evidence type="ECO:0000256" key="2">
    <source>
        <dbReference type="ARBA" id="ARBA00022771"/>
    </source>
</evidence>
<name>A0A5J9VV32_9POAL</name>
<evidence type="ECO:0000256" key="4">
    <source>
        <dbReference type="ARBA" id="ARBA00023015"/>
    </source>
</evidence>
<protein>
    <recommendedName>
        <fullName evidence="6">AIPP2-like SPOC-like domain-containing protein</fullName>
    </recommendedName>
</protein>
<gene>
    <name evidence="8" type="ORF">EJB05_13207</name>
    <name evidence="7" type="ORF">EJB05_51672</name>
</gene>
<accession>A0A5J9VV32</accession>
<dbReference type="Gramene" id="TVU39768">
    <property type="protein sequence ID" value="TVU39768"/>
    <property type="gene ID" value="EJB05_13207"/>
</dbReference>
<dbReference type="OrthoDB" id="1932206at2759"/>
<keyword evidence="4" id="KW-0805">Transcription regulation</keyword>
<organism evidence="8 9">
    <name type="scientific">Eragrostis curvula</name>
    <name type="common">weeping love grass</name>
    <dbReference type="NCBI Taxonomy" id="38414"/>
    <lineage>
        <taxon>Eukaryota</taxon>
        <taxon>Viridiplantae</taxon>
        <taxon>Streptophyta</taxon>
        <taxon>Embryophyta</taxon>
        <taxon>Tracheophyta</taxon>
        <taxon>Spermatophyta</taxon>
        <taxon>Magnoliopsida</taxon>
        <taxon>Liliopsida</taxon>
        <taxon>Poales</taxon>
        <taxon>Poaceae</taxon>
        <taxon>PACMAD clade</taxon>
        <taxon>Chloridoideae</taxon>
        <taxon>Eragrostideae</taxon>
        <taxon>Eragrostidinae</taxon>
        <taxon>Eragrostis</taxon>
    </lineage>
</organism>
<dbReference type="EMBL" id="RWGY01000007">
    <property type="protein sequence ID" value="TVU39768.1"/>
    <property type="molecule type" value="Genomic_DNA"/>
</dbReference>
<evidence type="ECO:0000259" key="6">
    <source>
        <dbReference type="Pfam" id="PF23121"/>
    </source>
</evidence>
<dbReference type="InterPro" id="IPR049914">
    <property type="entry name" value="PHD1-3/5-6"/>
</dbReference>
<dbReference type="PANTHER" id="PTHR33304">
    <property type="match status" value="1"/>
</dbReference>